<dbReference type="GO" id="GO:0016887">
    <property type="term" value="F:ATP hydrolysis activity"/>
    <property type="evidence" value="ECO:0007669"/>
    <property type="project" value="InterPro"/>
</dbReference>
<gene>
    <name evidence="6" type="ORF">IG3_01292</name>
</gene>
<sequence>MYLKSVKLKNFRGYGENPDREDGLYVFDDLDKDFVVFHGFNGFGKSSFFEAIEWCLTDTIKRIENFHGTYSANELKTSQHLKHFHPTKGNIEGRKVVVELLFNNGLKMVRTTKSISYRFGNGNNYASELIVEKNGEKIKDYMQEFTIEEKIDRNNFIHTHLLGQENINHFIRAYSPEQRRSIFMQMLDLHKLNSLYKEAHEIKRSRGFVNKKDEIESNKSSLEKNLKGIDSFLKNKNYETMDKFLSTVQVVYQEVVNIPRERVGNGELASIQFKSISKISPKVAINILEENEKKYYALLKIKHSLDESKKKLEKIKRIIKDLELYKIGERLYKEKSILDFLTETDLHQSKNHFDSAIKNINILSNEINNQISKWKNLTGYENAFSNLIIMSKKEILQEEFWNEIPRVKKRLQELDLILVSNNTSKEKQILRNLTGLLGKDYWKQKQLEYIKLKNSLDIQRQRIISIDENIKTTSKLNKQYQELLLNAKNYILENDTNIKECPICLNNNFDQSEIVNNIEGFSHQVTIVEKLKIIIDYTSSSGEEIINNLIAERADEEKKQAELKQDITKLHKEIAKVSSKLSEEYNKQYNNVLIELDNEINFKKNELFREKQGKDSANKDINRINKAYKLMFGEELTIENYEKQNMIKKREQTKVLKQNWYHENKEKLRLFVEPSYNDIKDKILELETDEDASQFYPTNREALDLRLNLNTKDLETISLTEKALLKLLEFKVPEDFKEKFTEYEQLNTLIKQDEQKIKLLEHYKGEITKIVEELSDFQKSTVEEKLKKHPIISWIYEIINPHPFYNKLVITNENKGANFKDESENLILDQIFSSAQLNILALSVFLGLGLSQEKSKLEQLFMDDPIQSMDDINTLAFIDVLRGIMDSQFKKKLIISTHDEKFAKLLAIKMRNREFTQYKFISYSEEGPMYIKL</sequence>
<evidence type="ECO:0000256" key="2">
    <source>
        <dbReference type="ARBA" id="ARBA00011322"/>
    </source>
</evidence>
<evidence type="ECO:0000313" key="7">
    <source>
        <dbReference type="Proteomes" id="UP000004136"/>
    </source>
</evidence>
<evidence type="ECO:0000256" key="4">
    <source>
        <dbReference type="SAM" id="Coils"/>
    </source>
</evidence>
<dbReference type="PANTHER" id="PTHR32114">
    <property type="entry name" value="ABC TRANSPORTER ABCH.3"/>
    <property type="match status" value="1"/>
</dbReference>
<dbReference type="InterPro" id="IPR027417">
    <property type="entry name" value="P-loop_NTPase"/>
</dbReference>
<dbReference type="Pfam" id="PF13476">
    <property type="entry name" value="AAA_23"/>
    <property type="match status" value="1"/>
</dbReference>
<dbReference type="PANTHER" id="PTHR32114:SF2">
    <property type="entry name" value="ABC TRANSPORTER ABCH.3"/>
    <property type="match status" value="1"/>
</dbReference>
<comment type="subunit">
    <text evidence="2">Heterodimer of SbcC and SbcD.</text>
</comment>
<organism evidence="6 7">
    <name type="scientific">Bacillus cereus HuA2-1</name>
    <dbReference type="NCBI Taxonomy" id="1053201"/>
    <lineage>
        <taxon>Bacteria</taxon>
        <taxon>Bacillati</taxon>
        <taxon>Bacillota</taxon>
        <taxon>Bacilli</taxon>
        <taxon>Bacillales</taxon>
        <taxon>Bacillaceae</taxon>
        <taxon>Bacillus</taxon>
        <taxon>Bacillus cereus group</taxon>
    </lineage>
</organism>
<dbReference type="RefSeq" id="WP_002135664.1">
    <property type="nucleotide sequence ID" value="NZ_JH804672.1"/>
</dbReference>
<dbReference type="PATRIC" id="fig|1053201.3.peg.1332"/>
<dbReference type="OrthoDB" id="7029750at2"/>
<feature type="domain" description="Rad50/SbcC-type AAA" evidence="5">
    <location>
        <begin position="5"/>
        <end position="322"/>
    </location>
</feature>
<dbReference type="Proteomes" id="UP000004136">
    <property type="component" value="Unassembled WGS sequence"/>
</dbReference>
<dbReference type="Gene3D" id="3.40.50.300">
    <property type="entry name" value="P-loop containing nucleotide triphosphate hydrolases"/>
    <property type="match status" value="2"/>
</dbReference>
<accession>J9CNZ3</accession>
<dbReference type="AlphaFoldDB" id="J9CNZ3"/>
<evidence type="ECO:0000256" key="1">
    <source>
        <dbReference type="ARBA" id="ARBA00006930"/>
    </source>
</evidence>
<evidence type="ECO:0000256" key="3">
    <source>
        <dbReference type="ARBA" id="ARBA00013368"/>
    </source>
</evidence>
<dbReference type="EMBL" id="AHDV01000007">
    <property type="protein sequence ID" value="EJV87805.1"/>
    <property type="molecule type" value="Genomic_DNA"/>
</dbReference>
<comment type="caution">
    <text evidence="6">The sequence shown here is derived from an EMBL/GenBank/DDBJ whole genome shotgun (WGS) entry which is preliminary data.</text>
</comment>
<keyword evidence="4" id="KW-0175">Coiled coil</keyword>
<name>J9CNZ3_BACCE</name>
<dbReference type="SUPFAM" id="SSF52540">
    <property type="entry name" value="P-loop containing nucleoside triphosphate hydrolases"/>
    <property type="match status" value="1"/>
</dbReference>
<reference evidence="6 7" key="1">
    <citation type="submission" date="2012-04" db="EMBL/GenBank/DDBJ databases">
        <title>The Genome Sequence of Bacillus cereus HuA2-1.</title>
        <authorList>
            <consortium name="The Broad Institute Genome Sequencing Platform"/>
            <consortium name="The Broad Institute Genome Sequencing Center for Infectious Disease"/>
            <person name="Feldgarden M."/>
            <person name="Van der Auwera G.A."/>
            <person name="Mahillon J."/>
            <person name="Duprez V."/>
            <person name="Timmery S."/>
            <person name="Mattelet C."/>
            <person name="Dierick K."/>
            <person name="Sun M."/>
            <person name="Yu Z."/>
            <person name="Zhu L."/>
            <person name="Hu X."/>
            <person name="Shank E.B."/>
            <person name="Swiecicka I."/>
            <person name="Hansen B.M."/>
            <person name="Andrup L."/>
            <person name="Young S.K."/>
            <person name="Zeng Q."/>
            <person name="Gargeya S."/>
            <person name="Fitzgerald M."/>
            <person name="Haas B."/>
            <person name="Abouelleil A."/>
            <person name="Alvarado L."/>
            <person name="Arachchi H.M."/>
            <person name="Berlin A."/>
            <person name="Chapman S.B."/>
            <person name="Goldberg J."/>
            <person name="Griggs A."/>
            <person name="Gujja S."/>
            <person name="Hansen M."/>
            <person name="Howarth C."/>
            <person name="Imamovic A."/>
            <person name="Larimer J."/>
            <person name="McCowen C."/>
            <person name="Montmayeur A."/>
            <person name="Murphy C."/>
            <person name="Neiman D."/>
            <person name="Pearson M."/>
            <person name="Priest M."/>
            <person name="Roberts A."/>
            <person name="Saif S."/>
            <person name="Shea T."/>
            <person name="Sisk P."/>
            <person name="Sykes S."/>
            <person name="Wortman J."/>
            <person name="Nusbaum C."/>
            <person name="Birren B."/>
        </authorList>
    </citation>
    <scope>NUCLEOTIDE SEQUENCE [LARGE SCALE GENOMIC DNA]</scope>
    <source>
        <strain evidence="6 7">HuA2-1</strain>
    </source>
</reference>
<dbReference type="HOGENOM" id="CLU_327568_0_0_9"/>
<comment type="similarity">
    <text evidence="1">Belongs to the SMC family. SbcC subfamily.</text>
</comment>
<dbReference type="InterPro" id="IPR038729">
    <property type="entry name" value="Rad50/SbcC_AAA"/>
</dbReference>
<feature type="coiled-coil region" evidence="4">
    <location>
        <begin position="546"/>
        <end position="606"/>
    </location>
</feature>
<proteinExistence type="inferred from homology"/>
<dbReference type="GO" id="GO:0006302">
    <property type="term" value="P:double-strand break repair"/>
    <property type="evidence" value="ECO:0007669"/>
    <property type="project" value="InterPro"/>
</dbReference>
<protein>
    <recommendedName>
        <fullName evidence="3">Nuclease SbcCD subunit C</fullName>
    </recommendedName>
</protein>
<evidence type="ECO:0000259" key="5">
    <source>
        <dbReference type="Pfam" id="PF13476"/>
    </source>
</evidence>
<evidence type="ECO:0000313" key="6">
    <source>
        <dbReference type="EMBL" id="EJV87805.1"/>
    </source>
</evidence>